<evidence type="ECO:0000256" key="6">
    <source>
        <dbReference type="ARBA" id="ARBA00022692"/>
    </source>
</evidence>
<evidence type="ECO:0000256" key="4">
    <source>
        <dbReference type="ARBA" id="ARBA00022448"/>
    </source>
</evidence>
<sequence length="452" mass="49035">MTNSENTAADKQYKKMTRTPVNKLIFILSVPTVISMLITTIYNMADTYFVSKISVSASGATGVVFSLMAVFQAFGFMFGQGAGSIVSRRLGAKDVETARKFCSTAFFLSLGISTVIAVIGLFFLDELMSFLGSTETILPYAKQYGLYILISGPAMCTSCVMNNILRYEGLARLAMIGLTSGGILNIALDPLFIFTFNMGISGAGLATAISQYLSMAILLSAFIMKKCQCRINLKYVRLNGRDIWEIVATGFPSFMRNGLGSLSTMILNVMASPYGDTCIAAMSVSNRCSMLIFSVCVGIGQGFQPVSAFNYGSKDFDRVRKAIDFLWVYGTVAVTVLSGIMFIFAPWVIARFRSEMEVVDVGANALRYLCVSLAFLPTALTANMTFQSIGKKGRALFLACCQNGLFFVPLALVLPRVFGIVGLELSQPIAYVLAAVVSAPFLVAFKKQLRNC</sequence>
<dbReference type="STRING" id="290054.SAMN02745114_01349"/>
<feature type="transmembrane region" description="Helical" evidence="10">
    <location>
        <begin position="144"/>
        <end position="161"/>
    </location>
</feature>
<feature type="transmembrane region" description="Helical" evidence="10">
    <location>
        <begin position="365"/>
        <end position="383"/>
    </location>
</feature>
<dbReference type="GO" id="GO:0005886">
    <property type="term" value="C:plasma membrane"/>
    <property type="evidence" value="ECO:0007669"/>
    <property type="project" value="UniProtKB-SubCell"/>
</dbReference>
<feature type="transmembrane region" description="Helical" evidence="10">
    <location>
        <begin position="326"/>
        <end position="345"/>
    </location>
</feature>
<dbReference type="InterPro" id="IPR002528">
    <property type="entry name" value="MATE_fam"/>
</dbReference>
<evidence type="ECO:0000256" key="1">
    <source>
        <dbReference type="ARBA" id="ARBA00004651"/>
    </source>
</evidence>
<dbReference type="InterPro" id="IPR045070">
    <property type="entry name" value="MATE_MepA-like"/>
</dbReference>
<evidence type="ECO:0000256" key="10">
    <source>
        <dbReference type="SAM" id="Phobius"/>
    </source>
</evidence>
<organism evidence="11 12">
    <name type="scientific">Eubacterium coprostanoligenes</name>
    <dbReference type="NCBI Taxonomy" id="290054"/>
    <lineage>
        <taxon>Bacteria</taxon>
        <taxon>Bacillati</taxon>
        <taxon>Bacillota</taxon>
        <taxon>Clostridia</taxon>
        <taxon>Eubacteriales</taxon>
        <taxon>Eubacteriaceae</taxon>
        <taxon>Eubacterium</taxon>
    </lineage>
</organism>
<keyword evidence="12" id="KW-1185">Reference proteome</keyword>
<evidence type="ECO:0000256" key="5">
    <source>
        <dbReference type="ARBA" id="ARBA00022475"/>
    </source>
</evidence>
<feature type="transmembrane region" description="Helical" evidence="10">
    <location>
        <begin position="395"/>
        <end position="417"/>
    </location>
</feature>
<keyword evidence="8 10" id="KW-0472">Membrane</keyword>
<feature type="transmembrane region" description="Helical" evidence="10">
    <location>
        <begin position="57"/>
        <end position="80"/>
    </location>
</feature>
<evidence type="ECO:0000256" key="7">
    <source>
        <dbReference type="ARBA" id="ARBA00022989"/>
    </source>
</evidence>
<dbReference type="RefSeq" id="WP_242941759.1">
    <property type="nucleotide sequence ID" value="NZ_FUWW01000015.1"/>
</dbReference>
<dbReference type="NCBIfam" id="TIGR00797">
    <property type="entry name" value="matE"/>
    <property type="match status" value="1"/>
</dbReference>
<feature type="transmembrane region" description="Helical" evidence="10">
    <location>
        <begin position="101"/>
        <end position="124"/>
    </location>
</feature>
<dbReference type="GO" id="GO:0046677">
    <property type="term" value="P:response to antibiotic"/>
    <property type="evidence" value="ECO:0007669"/>
    <property type="project" value="UniProtKB-KW"/>
</dbReference>
<proteinExistence type="inferred from homology"/>
<keyword evidence="6 10" id="KW-0812">Transmembrane</keyword>
<keyword evidence="7 10" id="KW-1133">Transmembrane helix</keyword>
<name>A0A1T4MRT4_9FIRM</name>
<evidence type="ECO:0000313" key="12">
    <source>
        <dbReference type="Proteomes" id="UP000190657"/>
    </source>
</evidence>
<dbReference type="GO" id="GO:0042910">
    <property type="term" value="F:xenobiotic transmembrane transporter activity"/>
    <property type="evidence" value="ECO:0007669"/>
    <property type="project" value="InterPro"/>
</dbReference>
<dbReference type="PANTHER" id="PTHR43823:SF3">
    <property type="entry name" value="MULTIDRUG EXPORT PROTEIN MEPA"/>
    <property type="match status" value="1"/>
</dbReference>
<gene>
    <name evidence="11" type="ORF">SAMN02745114_01349</name>
</gene>
<keyword evidence="4" id="KW-0813">Transport</keyword>
<feature type="transmembrane region" description="Helical" evidence="10">
    <location>
        <begin position="429"/>
        <end position="445"/>
    </location>
</feature>
<accession>A0A1T4MRT4</accession>
<dbReference type="InterPro" id="IPR051327">
    <property type="entry name" value="MATE_MepA_subfamily"/>
</dbReference>
<keyword evidence="5" id="KW-1003">Cell membrane</keyword>
<dbReference type="Proteomes" id="UP000190657">
    <property type="component" value="Unassembled WGS sequence"/>
</dbReference>
<keyword evidence="9" id="KW-0046">Antibiotic resistance</keyword>
<dbReference type="PIRSF" id="PIRSF006603">
    <property type="entry name" value="DinF"/>
    <property type="match status" value="1"/>
</dbReference>
<evidence type="ECO:0000256" key="8">
    <source>
        <dbReference type="ARBA" id="ARBA00023136"/>
    </source>
</evidence>
<dbReference type="Pfam" id="PF01554">
    <property type="entry name" value="MatE"/>
    <property type="match status" value="2"/>
</dbReference>
<comment type="similarity">
    <text evidence="2">Belongs to the multi antimicrobial extrusion (MATE) (TC 2.A.66.1) family. MepA subfamily.</text>
</comment>
<feature type="transmembrane region" description="Helical" evidence="10">
    <location>
        <begin position="200"/>
        <end position="224"/>
    </location>
</feature>
<feature type="transmembrane region" description="Helical" evidence="10">
    <location>
        <begin position="173"/>
        <end position="194"/>
    </location>
</feature>
<evidence type="ECO:0000256" key="9">
    <source>
        <dbReference type="ARBA" id="ARBA00023251"/>
    </source>
</evidence>
<dbReference type="EMBL" id="FUWW01000015">
    <property type="protein sequence ID" value="SJZ69547.1"/>
    <property type="molecule type" value="Genomic_DNA"/>
</dbReference>
<dbReference type="CDD" id="cd13143">
    <property type="entry name" value="MATE_MepA_like"/>
    <property type="match status" value="1"/>
</dbReference>
<dbReference type="PANTHER" id="PTHR43823">
    <property type="entry name" value="SPORULATION PROTEIN YKVU"/>
    <property type="match status" value="1"/>
</dbReference>
<protein>
    <recommendedName>
        <fullName evidence="3">Multidrug export protein MepA</fullName>
    </recommendedName>
</protein>
<dbReference type="AlphaFoldDB" id="A0A1T4MRT4"/>
<dbReference type="InterPro" id="IPR048279">
    <property type="entry name" value="MdtK-like"/>
</dbReference>
<dbReference type="GO" id="GO:0015297">
    <property type="term" value="F:antiporter activity"/>
    <property type="evidence" value="ECO:0007669"/>
    <property type="project" value="InterPro"/>
</dbReference>
<evidence type="ECO:0000256" key="3">
    <source>
        <dbReference type="ARBA" id="ARBA00022106"/>
    </source>
</evidence>
<reference evidence="11 12" key="1">
    <citation type="submission" date="2017-02" db="EMBL/GenBank/DDBJ databases">
        <authorList>
            <person name="Peterson S.W."/>
        </authorList>
    </citation>
    <scope>NUCLEOTIDE SEQUENCE [LARGE SCALE GENOMIC DNA]</scope>
    <source>
        <strain evidence="11 12">ATCC 51222</strain>
    </source>
</reference>
<feature type="transmembrane region" description="Helical" evidence="10">
    <location>
        <begin position="24"/>
        <end position="45"/>
    </location>
</feature>
<evidence type="ECO:0000256" key="2">
    <source>
        <dbReference type="ARBA" id="ARBA00008417"/>
    </source>
</evidence>
<evidence type="ECO:0000313" key="11">
    <source>
        <dbReference type="EMBL" id="SJZ69547.1"/>
    </source>
</evidence>
<comment type="subcellular location">
    <subcellularLocation>
        <location evidence="1">Cell membrane</location>
        <topology evidence="1">Multi-pass membrane protein</topology>
    </subcellularLocation>
</comment>